<evidence type="ECO:0008006" key="3">
    <source>
        <dbReference type="Google" id="ProtNLM"/>
    </source>
</evidence>
<reference evidence="1 2" key="1">
    <citation type="submission" date="2020-08" db="EMBL/GenBank/DDBJ databases">
        <title>Genomic Encyclopedia of Type Strains, Phase IV (KMG-IV): sequencing the most valuable type-strain genomes for metagenomic binning, comparative biology and taxonomic classification.</title>
        <authorList>
            <person name="Goeker M."/>
        </authorList>
    </citation>
    <scope>NUCLEOTIDE SEQUENCE [LARGE SCALE GENOMIC DNA]</scope>
    <source>
        <strain evidence="1 2">DSM 2461</strain>
    </source>
</reference>
<dbReference type="Pfam" id="PF03692">
    <property type="entry name" value="CxxCxxCC"/>
    <property type="match status" value="1"/>
</dbReference>
<organism evidence="1 2">
    <name type="scientific">Spirochaeta isovalerica</name>
    <dbReference type="NCBI Taxonomy" id="150"/>
    <lineage>
        <taxon>Bacteria</taxon>
        <taxon>Pseudomonadati</taxon>
        <taxon>Spirochaetota</taxon>
        <taxon>Spirochaetia</taxon>
        <taxon>Spirochaetales</taxon>
        <taxon>Spirochaetaceae</taxon>
        <taxon>Spirochaeta</taxon>
    </lineage>
</organism>
<evidence type="ECO:0000313" key="2">
    <source>
        <dbReference type="Proteomes" id="UP000587760"/>
    </source>
</evidence>
<dbReference type="EMBL" id="JACHGJ010000006">
    <property type="protein sequence ID" value="MBB6481290.1"/>
    <property type="molecule type" value="Genomic_DNA"/>
</dbReference>
<dbReference type="PANTHER" id="PTHR35866:SF1">
    <property type="entry name" value="YKGJ FAMILY CYSTEINE CLUSTER PROTEIN"/>
    <property type="match status" value="1"/>
</dbReference>
<evidence type="ECO:0000313" key="1">
    <source>
        <dbReference type="EMBL" id="MBB6481290.1"/>
    </source>
</evidence>
<keyword evidence="2" id="KW-1185">Reference proteome</keyword>
<gene>
    <name evidence="1" type="ORF">HNR50_002970</name>
</gene>
<dbReference type="Proteomes" id="UP000587760">
    <property type="component" value="Unassembled WGS sequence"/>
</dbReference>
<sequence>MRDSYKQMLDRASAKTQETSKFFKKLKKIKTAELDNLFLERHIRYSSEIDCLDCANCCRGTGPLIKERDIKRLSKSLSMKPGEFTDTYLQVDEEGDMIFREMPCPFIAGNNYCIVYEDRPTACREYPHTDRQKIAKYLGPTLKNYSICPIVYLVIEDLKKTIP</sequence>
<comment type="caution">
    <text evidence="1">The sequence shown here is derived from an EMBL/GenBank/DDBJ whole genome shotgun (WGS) entry which is preliminary data.</text>
</comment>
<dbReference type="InterPro" id="IPR005358">
    <property type="entry name" value="Puta_zinc/iron-chelating_dom"/>
</dbReference>
<dbReference type="RefSeq" id="WP_221439895.1">
    <property type="nucleotide sequence ID" value="NZ_JACHGJ010000006.1"/>
</dbReference>
<proteinExistence type="predicted"/>
<accession>A0A841RE64</accession>
<dbReference type="AlphaFoldDB" id="A0A841RE64"/>
<protein>
    <recommendedName>
        <fullName evidence="3">Fe-S oxidoreductase</fullName>
    </recommendedName>
</protein>
<name>A0A841RE64_9SPIO</name>
<dbReference type="PANTHER" id="PTHR35866">
    <property type="entry name" value="PUTATIVE-RELATED"/>
    <property type="match status" value="1"/>
</dbReference>